<organism evidence="11 12">
    <name type="scientific">Spelaeicoccus albus</name>
    <dbReference type="NCBI Taxonomy" id="1280376"/>
    <lineage>
        <taxon>Bacteria</taxon>
        <taxon>Bacillati</taxon>
        <taxon>Actinomycetota</taxon>
        <taxon>Actinomycetes</taxon>
        <taxon>Micrococcales</taxon>
        <taxon>Brevibacteriaceae</taxon>
        <taxon>Spelaeicoccus</taxon>
    </lineage>
</organism>
<evidence type="ECO:0000256" key="2">
    <source>
        <dbReference type="ARBA" id="ARBA00007783"/>
    </source>
</evidence>
<sequence>MSLADYAAQHGLKRVGARSPLGQYAKQVWQRRDFAYTLARSRIRASNQANRFGMAWVVITPLLDAAVYGIVFGFVLGANKPENFLQYLITGIFFFRFFSSCLSGGTKSITNNQNLVQSLSFPRMVLPLATAIEHFLNFMPMVGLMIIINILFGSVPTWSWFYLIPAIVMATLFNAGLVMFVARVTVHFRDLSQVIPFINRFARYFSGVLYGPERFIPGILPAGFLLFFTLNPLYDYMQIARGALVPGYDVDMTTFLIGAAWAVVSFVGGGLYFWAAEERYGRTD</sequence>
<feature type="transmembrane region" description="Helical" evidence="9">
    <location>
        <begin position="52"/>
        <end position="78"/>
    </location>
</feature>
<evidence type="ECO:0000256" key="7">
    <source>
        <dbReference type="ARBA" id="ARBA00022989"/>
    </source>
</evidence>
<evidence type="ECO:0000313" key="11">
    <source>
        <dbReference type="EMBL" id="NYI66441.1"/>
    </source>
</evidence>
<dbReference type="GO" id="GO:0005886">
    <property type="term" value="C:plasma membrane"/>
    <property type="evidence" value="ECO:0007669"/>
    <property type="project" value="UniProtKB-SubCell"/>
</dbReference>
<keyword evidence="12" id="KW-1185">Reference proteome</keyword>
<comment type="similarity">
    <text evidence="2 9">Belongs to the ABC-2 integral membrane protein family.</text>
</comment>
<dbReference type="PROSITE" id="PS51012">
    <property type="entry name" value="ABC_TM2"/>
    <property type="match status" value="1"/>
</dbReference>
<dbReference type="Pfam" id="PF01061">
    <property type="entry name" value="ABC2_membrane"/>
    <property type="match status" value="1"/>
</dbReference>
<evidence type="ECO:0000256" key="4">
    <source>
        <dbReference type="ARBA" id="ARBA00022475"/>
    </source>
</evidence>
<evidence type="ECO:0000313" key="12">
    <source>
        <dbReference type="Proteomes" id="UP000539111"/>
    </source>
</evidence>
<name>A0A7Z0AC50_9MICO</name>
<feature type="transmembrane region" description="Helical" evidence="9">
    <location>
        <begin position="125"/>
        <end position="152"/>
    </location>
</feature>
<feature type="transmembrane region" description="Helical" evidence="9">
    <location>
        <begin position="158"/>
        <end position="182"/>
    </location>
</feature>
<dbReference type="PANTHER" id="PTHR30413:SF8">
    <property type="entry name" value="TRANSPORT PERMEASE PROTEIN"/>
    <property type="match status" value="1"/>
</dbReference>
<keyword evidence="5" id="KW-0997">Cell inner membrane</keyword>
<evidence type="ECO:0000256" key="8">
    <source>
        <dbReference type="ARBA" id="ARBA00023136"/>
    </source>
</evidence>
<feature type="transmembrane region" description="Helical" evidence="9">
    <location>
        <begin position="254"/>
        <end position="275"/>
    </location>
</feature>
<comment type="caution">
    <text evidence="11">The sequence shown here is derived from an EMBL/GenBank/DDBJ whole genome shotgun (WGS) entry which is preliminary data.</text>
</comment>
<dbReference type="PANTHER" id="PTHR30413">
    <property type="entry name" value="INNER MEMBRANE TRANSPORT PERMEASE"/>
    <property type="match status" value="1"/>
</dbReference>
<feature type="transmembrane region" description="Helical" evidence="9">
    <location>
        <begin position="84"/>
        <end position="104"/>
    </location>
</feature>
<proteinExistence type="inferred from homology"/>
<keyword evidence="8 9" id="KW-0472">Membrane</keyword>
<reference evidence="11 12" key="1">
    <citation type="submission" date="2020-07" db="EMBL/GenBank/DDBJ databases">
        <title>Sequencing the genomes of 1000 actinobacteria strains.</title>
        <authorList>
            <person name="Klenk H.-P."/>
        </authorList>
    </citation>
    <scope>NUCLEOTIDE SEQUENCE [LARGE SCALE GENOMIC DNA]</scope>
    <source>
        <strain evidence="11 12">DSM 26341</strain>
    </source>
</reference>
<keyword evidence="7 9" id="KW-1133">Transmembrane helix</keyword>
<evidence type="ECO:0000256" key="1">
    <source>
        <dbReference type="ARBA" id="ARBA00004429"/>
    </source>
</evidence>
<comment type="subcellular location">
    <subcellularLocation>
        <location evidence="1">Cell inner membrane</location>
        <topology evidence="1">Multi-pass membrane protein</topology>
    </subcellularLocation>
    <subcellularLocation>
        <location evidence="9">Cell membrane</location>
        <topology evidence="9">Multi-pass membrane protein</topology>
    </subcellularLocation>
</comment>
<keyword evidence="6 9" id="KW-0812">Transmembrane</keyword>
<dbReference type="InterPro" id="IPR013525">
    <property type="entry name" value="ABC2_TM"/>
</dbReference>
<dbReference type="Proteomes" id="UP000539111">
    <property type="component" value="Unassembled WGS sequence"/>
</dbReference>
<keyword evidence="3 9" id="KW-0813">Transport</keyword>
<dbReference type="EMBL" id="JACBZP010000001">
    <property type="protein sequence ID" value="NYI66441.1"/>
    <property type="molecule type" value="Genomic_DNA"/>
</dbReference>
<dbReference type="InterPro" id="IPR047817">
    <property type="entry name" value="ABC2_TM_bact-type"/>
</dbReference>
<feature type="domain" description="ABC transmembrane type-2" evidence="10">
    <location>
        <begin position="52"/>
        <end position="276"/>
    </location>
</feature>
<keyword evidence="4 9" id="KW-1003">Cell membrane</keyword>
<accession>A0A7Z0AC50</accession>
<evidence type="ECO:0000256" key="9">
    <source>
        <dbReference type="RuleBase" id="RU361157"/>
    </source>
</evidence>
<dbReference type="GO" id="GO:0015920">
    <property type="term" value="P:lipopolysaccharide transport"/>
    <property type="evidence" value="ECO:0007669"/>
    <property type="project" value="TreeGrafter"/>
</dbReference>
<protein>
    <recommendedName>
        <fullName evidence="9">Transport permease protein</fullName>
    </recommendedName>
</protein>
<gene>
    <name evidence="11" type="ORF">BJY26_000747</name>
</gene>
<evidence type="ECO:0000256" key="5">
    <source>
        <dbReference type="ARBA" id="ARBA00022519"/>
    </source>
</evidence>
<dbReference type="RefSeq" id="WP_179425804.1">
    <property type="nucleotide sequence ID" value="NZ_JACBZP010000001.1"/>
</dbReference>
<dbReference type="AlphaFoldDB" id="A0A7Z0AC50"/>
<evidence type="ECO:0000259" key="10">
    <source>
        <dbReference type="PROSITE" id="PS51012"/>
    </source>
</evidence>
<evidence type="ECO:0000256" key="3">
    <source>
        <dbReference type="ARBA" id="ARBA00022448"/>
    </source>
</evidence>
<feature type="transmembrane region" description="Helical" evidence="9">
    <location>
        <begin position="215"/>
        <end position="234"/>
    </location>
</feature>
<dbReference type="GO" id="GO:0140359">
    <property type="term" value="F:ABC-type transporter activity"/>
    <property type="evidence" value="ECO:0007669"/>
    <property type="project" value="InterPro"/>
</dbReference>
<evidence type="ECO:0000256" key="6">
    <source>
        <dbReference type="ARBA" id="ARBA00022692"/>
    </source>
</evidence>